<feature type="transmembrane region" description="Helical" evidence="11">
    <location>
        <begin position="74"/>
        <end position="92"/>
    </location>
</feature>
<dbReference type="Proteomes" id="UP000593565">
    <property type="component" value="Unassembled WGS sequence"/>
</dbReference>
<keyword evidence="5" id="KW-0297">G-protein coupled receptor</keyword>
<evidence type="ECO:0000313" key="13">
    <source>
        <dbReference type="EMBL" id="KAF4071314.1"/>
    </source>
</evidence>
<feature type="region of interest" description="Disordered" evidence="10">
    <location>
        <begin position="164"/>
        <end position="189"/>
    </location>
</feature>
<keyword evidence="7" id="KW-0564">Palmitate</keyword>
<dbReference type="GO" id="GO:0004995">
    <property type="term" value="F:tachykinin receptor activity"/>
    <property type="evidence" value="ECO:0007669"/>
    <property type="project" value="InterPro"/>
</dbReference>
<keyword evidence="3 11" id="KW-0812">Transmembrane</keyword>
<evidence type="ECO:0000313" key="14">
    <source>
        <dbReference type="Proteomes" id="UP000593565"/>
    </source>
</evidence>
<dbReference type="PANTHER" id="PTHR46925:SF1">
    <property type="entry name" value="NEUROMEDIN-K RECEPTOR"/>
    <property type="match status" value="1"/>
</dbReference>
<feature type="compositionally biased region" description="Polar residues" evidence="10">
    <location>
        <begin position="166"/>
        <end position="183"/>
    </location>
</feature>
<dbReference type="InterPro" id="IPR001681">
    <property type="entry name" value="Neurokn_rcpt"/>
</dbReference>
<keyword evidence="14" id="KW-1185">Reference proteome</keyword>
<sequence>MLGNSQCTVMDGIDKELNLSNAGCWDRKQVVKMMIIVVVTFAICWLPYHIYFLITGLNKDLAKNKSIQQVYLSVMWLAMSSTMYNPIIYCCLNSRFRAGFKRALRWCPFVRLSSYDDLDLRATRMQTTRQSSMCMLSRVETTMMVMSDPTEVSTKRKSLINHQHNHNGCSHSTKRATTYTPSNPHDDFC</sequence>
<protein>
    <recommendedName>
        <fullName evidence="12">G-protein coupled receptors family 1 profile domain-containing protein</fullName>
    </recommendedName>
</protein>
<name>A0A7J5ZKW0_AMEME</name>
<dbReference type="PROSITE" id="PS50262">
    <property type="entry name" value="G_PROTEIN_RECEP_F1_2"/>
    <property type="match status" value="1"/>
</dbReference>
<feature type="domain" description="G-protein coupled receptors family 1 profile" evidence="12">
    <location>
        <begin position="1"/>
        <end position="89"/>
    </location>
</feature>
<dbReference type="AlphaFoldDB" id="A0A7J5ZKW0"/>
<dbReference type="Pfam" id="PF00001">
    <property type="entry name" value="7tm_1"/>
    <property type="match status" value="1"/>
</dbReference>
<evidence type="ECO:0000256" key="4">
    <source>
        <dbReference type="ARBA" id="ARBA00022989"/>
    </source>
</evidence>
<evidence type="ECO:0000256" key="5">
    <source>
        <dbReference type="ARBA" id="ARBA00023040"/>
    </source>
</evidence>
<dbReference type="PRINTS" id="PR00237">
    <property type="entry name" value="GPCRRHODOPSN"/>
</dbReference>
<keyword evidence="8" id="KW-0675">Receptor</keyword>
<keyword evidence="9" id="KW-0807">Transducer</keyword>
<evidence type="ECO:0000256" key="9">
    <source>
        <dbReference type="ARBA" id="ARBA00023224"/>
    </source>
</evidence>
<evidence type="ECO:0000256" key="6">
    <source>
        <dbReference type="ARBA" id="ARBA00023136"/>
    </source>
</evidence>
<keyword evidence="2" id="KW-1003">Cell membrane</keyword>
<evidence type="ECO:0000256" key="2">
    <source>
        <dbReference type="ARBA" id="ARBA00022475"/>
    </source>
</evidence>
<evidence type="ECO:0000259" key="12">
    <source>
        <dbReference type="PROSITE" id="PS50262"/>
    </source>
</evidence>
<evidence type="ECO:0000256" key="1">
    <source>
        <dbReference type="ARBA" id="ARBA00004651"/>
    </source>
</evidence>
<dbReference type="PRINTS" id="PR00244">
    <property type="entry name" value="NEUROKININR"/>
</dbReference>
<organism evidence="13 14">
    <name type="scientific">Ameiurus melas</name>
    <name type="common">Black bullhead</name>
    <name type="synonym">Silurus melas</name>
    <dbReference type="NCBI Taxonomy" id="219545"/>
    <lineage>
        <taxon>Eukaryota</taxon>
        <taxon>Metazoa</taxon>
        <taxon>Chordata</taxon>
        <taxon>Craniata</taxon>
        <taxon>Vertebrata</taxon>
        <taxon>Euteleostomi</taxon>
        <taxon>Actinopterygii</taxon>
        <taxon>Neopterygii</taxon>
        <taxon>Teleostei</taxon>
        <taxon>Ostariophysi</taxon>
        <taxon>Siluriformes</taxon>
        <taxon>Ictaluridae</taxon>
        <taxon>Ameiurus</taxon>
    </lineage>
</organism>
<keyword evidence="6 11" id="KW-0472">Membrane</keyword>
<dbReference type="Gene3D" id="1.20.1070.10">
    <property type="entry name" value="Rhodopsin 7-helix transmembrane proteins"/>
    <property type="match status" value="1"/>
</dbReference>
<evidence type="ECO:0000256" key="11">
    <source>
        <dbReference type="SAM" id="Phobius"/>
    </source>
</evidence>
<dbReference type="GO" id="GO:1902093">
    <property type="term" value="P:positive regulation of flagellated sperm motility"/>
    <property type="evidence" value="ECO:0007669"/>
    <property type="project" value="TreeGrafter"/>
</dbReference>
<reference evidence="13 14" key="1">
    <citation type="submission" date="2020-02" db="EMBL/GenBank/DDBJ databases">
        <title>A chromosome-scale genome assembly of the black bullhead catfish (Ameiurus melas).</title>
        <authorList>
            <person name="Wen M."/>
            <person name="Zham M."/>
            <person name="Cabau C."/>
            <person name="Klopp C."/>
            <person name="Donnadieu C."/>
            <person name="Roques C."/>
            <person name="Bouchez O."/>
            <person name="Lampietro C."/>
            <person name="Jouanno E."/>
            <person name="Herpin A."/>
            <person name="Louis A."/>
            <person name="Berthelot C."/>
            <person name="Parey E."/>
            <person name="Roest-Crollius H."/>
            <person name="Braasch I."/>
            <person name="Postlethwait J."/>
            <person name="Robinson-Rechavi M."/>
            <person name="Echchiki A."/>
            <person name="Begum T."/>
            <person name="Montfort J."/>
            <person name="Schartl M."/>
            <person name="Bobe J."/>
            <person name="Guiguen Y."/>
        </authorList>
    </citation>
    <scope>NUCLEOTIDE SEQUENCE [LARGE SCALE GENOMIC DNA]</scope>
    <source>
        <strain evidence="13">M_S1</strain>
        <tissue evidence="13">Blood</tissue>
    </source>
</reference>
<gene>
    <name evidence="13" type="ORF">AMELA_G00271790</name>
</gene>
<dbReference type="InterPro" id="IPR000276">
    <property type="entry name" value="GPCR_Rhodpsn"/>
</dbReference>
<dbReference type="SUPFAM" id="SSF81321">
    <property type="entry name" value="Family A G protein-coupled receptor-like"/>
    <property type="match status" value="1"/>
</dbReference>
<evidence type="ECO:0000256" key="3">
    <source>
        <dbReference type="ARBA" id="ARBA00022692"/>
    </source>
</evidence>
<keyword evidence="4 11" id="KW-1133">Transmembrane helix</keyword>
<evidence type="ECO:0000256" key="10">
    <source>
        <dbReference type="SAM" id="MobiDB-lite"/>
    </source>
</evidence>
<accession>A0A7J5ZKW0</accession>
<keyword evidence="7" id="KW-0449">Lipoprotein</keyword>
<dbReference type="PANTHER" id="PTHR46925">
    <property type="entry name" value="G-PROTEIN COUPLED RECEPTOR TKR-1-RELATED"/>
    <property type="match status" value="1"/>
</dbReference>
<comment type="subcellular location">
    <subcellularLocation>
        <location evidence="1">Cell membrane</location>
        <topology evidence="1">Multi-pass membrane protein</topology>
    </subcellularLocation>
</comment>
<evidence type="ECO:0000256" key="7">
    <source>
        <dbReference type="ARBA" id="ARBA00023139"/>
    </source>
</evidence>
<dbReference type="GO" id="GO:0097225">
    <property type="term" value="C:sperm midpiece"/>
    <property type="evidence" value="ECO:0007669"/>
    <property type="project" value="TreeGrafter"/>
</dbReference>
<dbReference type="EMBL" id="JAAGNN010000027">
    <property type="protein sequence ID" value="KAF4071314.1"/>
    <property type="molecule type" value="Genomic_DNA"/>
</dbReference>
<dbReference type="GO" id="GO:0005886">
    <property type="term" value="C:plasma membrane"/>
    <property type="evidence" value="ECO:0007669"/>
    <property type="project" value="UniProtKB-SubCell"/>
</dbReference>
<dbReference type="InterPro" id="IPR017452">
    <property type="entry name" value="GPCR_Rhodpsn_7TM"/>
</dbReference>
<feature type="transmembrane region" description="Helical" evidence="11">
    <location>
        <begin position="35"/>
        <end position="54"/>
    </location>
</feature>
<evidence type="ECO:0000256" key="8">
    <source>
        <dbReference type="ARBA" id="ARBA00023170"/>
    </source>
</evidence>
<proteinExistence type="predicted"/>
<comment type="caution">
    <text evidence="13">The sequence shown here is derived from an EMBL/GenBank/DDBJ whole genome shotgun (WGS) entry which is preliminary data.</text>
</comment>